<protein>
    <recommendedName>
        <fullName evidence="12">Elongation of fatty acids protein</fullName>
        <ecNumber evidence="12">2.3.1.-</ecNumber>
    </recommendedName>
</protein>
<dbReference type="InterPro" id="IPR002076">
    <property type="entry name" value="ELO_fam"/>
</dbReference>
<comment type="catalytic activity">
    <reaction evidence="11">
        <text>a very-long-chain acyl-CoA + malonyl-CoA + H(+) = a very-long-chain 3-oxoacyl-CoA + CO2 + CoA</text>
        <dbReference type="Rhea" id="RHEA:32727"/>
        <dbReference type="ChEBI" id="CHEBI:15378"/>
        <dbReference type="ChEBI" id="CHEBI:16526"/>
        <dbReference type="ChEBI" id="CHEBI:57287"/>
        <dbReference type="ChEBI" id="CHEBI:57384"/>
        <dbReference type="ChEBI" id="CHEBI:90725"/>
        <dbReference type="ChEBI" id="CHEBI:90736"/>
        <dbReference type="EC" id="2.3.1.199"/>
    </reaction>
</comment>
<keyword evidence="5 12" id="KW-0812">Transmembrane</keyword>
<gene>
    <name evidence="13" type="ORF">AMSG_07016</name>
</gene>
<dbReference type="OrthoDB" id="434092at2759"/>
<dbReference type="Pfam" id="PF01151">
    <property type="entry name" value="ELO"/>
    <property type="match status" value="1"/>
</dbReference>
<dbReference type="GeneID" id="25566055"/>
<dbReference type="eggNOG" id="KOG3071">
    <property type="taxonomic scope" value="Eukaryota"/>
</dbReference>
<keyword evidence="8 12" id="KW-0443">Lipid metabolism</keyword>
<keyword evidence="6 12" id="KW-0276">Fatty acid metabolism</keyword>
<dbReference type="RefSeq" id="XP_013756505.1">
    <property type="nucleotide sequence ID" value="XM_013901051.1"/>
</dbReference>
<dbReference type="PANTHER" id="PTHR11157">
    <property type="entry name" value="FATTY ACID ACYL TRANSFERASE-RELATED"/>
    <property type="match status" value="1"/>
</dbReference>
<keyword evidence="14" id="KW-1185">Reference proteome</keyword>
<dbReference type="GO" id="GO:0042761">
    <property type="term" value="P:very long-chain fatty acid biosynthetic process"/>
    <property type="evidence" value="ECO:0007669"/>
    <property type="project" value="TreeGrafter"/>
</dbReference>
<evidence type="ECO:0000256" key="8">
    <source>
        <dbReference type="ARBA" id="ARBA00023098"/>
    </source>
</evidence>
<evidence type="ECO:0000256" key="11">
    <source>
        <dbReference type="ARBA" id="ARBA00047375"/>
    </source>
</evidence>
<evidence type="ECO:0000256" key="7">
    <source>
        <dbReference type="ARBA" id="ARBA00022989"/>
    </source>
</evidence>
<dbReference type="EC" id="2.3.1.-" evidence="12"/>
<accession>A0A0L0DI95</accession>
<reference evidence="13 14" key="1">
    <citation type="submission" date="2010-05" db="EMBL/GenBank/DDBJ databases">
        <title>The Genome Sequence of Thecamonas trahens ATCC 50062.</title>
        <authorList>
            <consortium name="The Broad Institute Genome Sequencing Platform"/>
            <person name="Russ C."/>
            <person name="Cuomo C."/>
            <person name="Shea T."/>
            <person name="Young S.K."/>
            <person name="Zeng Q."/>
            <person name="Koehrsen M."/>
            <person name="Haas B."/>
            <person name="Borodovsky M."/>
            <person name="Guigo R."/>
            <person name="Alvarado L."/>
            <person name="Berlin A."/>
            <person name="Bochicchio J."/>
            <person name="Borenstein D."/>
            <person name="Chapman S."/>
            <person name="Chen Z."/>
            <person name="Freedman E."/>
            <person name="Gellesch M."/>
            <person name="Goldberg J."/>
            <person name="Griggs A."/>
            <person name="Gujja S."/>
            <person name="Heilman E."/>
            <person name="Heiman D."/>
            <person name="Hepburn T."/>
            <person name="Howarth C."/>
            <person name="Jen D."/>
            <person name="Larson L."/>
            <person name="Mehta T."/>
            <person name="Park D."/>
            <person name="Pearson M."/>
            <person name="Roberts A."/>
            <person name="Saif S."/>
            <person name="Shenoy N."/>
            <person name="Sisk P."/>
            <person name="Stolte C."/>
            <person name="Sykes S."/>
            <person name="Thomson T."/>
            <person name="Walk T."/>
            <person name="White J."/>
            <person name="Yandava C."/>
            <person name="Burger G."/>
            <person name="Gray M.W."/>
            <person name="Holland P.W.H."/>
            <person name="King N."/>
            <person name="Lang F.B.F."/>
            <person name="Roger A.J."/>
            <person name="Ruiz-Trillo I."/>
            <person name="Lander E."/>
            <person name="Nusbaum C."/>
        </authorList>
    </citation>
    <scope>NUCLEOTIDE SEQUENCE [LARGE SCALE GENOMIC DNA]</scope>
    <source>
        <strain evidence="13 14">ATCC 50062</strain>
    </source>
</reference>
<evidence type="ECO:0000256" key="1">
    <source>
        <dbReference type="ARBA" id="ARBA00004141"/>
    </source>
</evidence>
<dbReference type="GO" id="GO:0009922">
    <property type="term" value="F:fatty acid elongase activity"/>
    <property type="evidence" value="ECO:0007669"/>
    <property type="project" value="UniProtKB-EC"/>
</dbReference>
<evidence type="ECO:0000256" key="5">
    <source>
        <dbReference type="ARBA" id="ARBA00022692"/>
    </source>
</evidence>
<dbReference type="Proteomes" id="UP000054408">
    <property type="component" value="Unassembled WGS sequence"/>
</dbReference>
<dbReference type="GO" id="GO:0005789">
    <property type="term" value="C:endoplasmic reticulum membrane"/>
    <property type="evidence" value="ECO:0007669"/>
    <property type="project" value="TreeGrafter"/>
</dbReference>
<feature type="transmembrane region" description="Helical" evidence="12">
    <location>
        <begin position="145"/>
        <end position="166"/>
    </location>
</feature>
<evidence type="ECO:0000256" key="2">
    <source>
        <dbReference type="ARBA" id="ARBA00007263"/>
    </source>
</evidence>
<dbReference type="PANTHER" id="PTHR11157:SF134">
    <property type="entry name" value="ELONGATION OF FATTY ACIDS PROTEIN 1-RELATED"/>
    <property type="match status" value="1"/>
</dbReference>
<dbReference type="OMA" id="WHHAVIG"/>
<keyword evidence="4 12" id="KW-0808">Transferase</keyword>
<comment type="catalytic activity">
    <reaction evidence="12">
        <text>an acyl-CoA + malonyl-CoA + H(+) = a 3-oxoacyl-CoA + CO2 + CoA</text>
        <dbReference type="Rhea" id="RHEA:50252"/>
        <dbReference type="ChEBI" id="CHEBI:15378"/>
        <dbReference type="ChEBI" id="CHEBI:16526"/>
        <dbReference type="ChEBI" id="CHEBI:57287"/>
        <dbReference type="ChEBI" id="CHEBI:57384"/>
        <dbReference type="ChEBI" id="CHEBI:58342"/>
        <dbReference type="ChEBI" id="CHEBI:90726"/>
    </reaction>
    <physiologicalReaction direction="left-to-right" evidence="12">
        <dbReference type="Rhea" id="RHEA:50253"/>
    </physiologicalReaction>
</comment>
<keyword evidence="9 12" id="KW-0472">Membrane</keyword>
<comment type="caution">
    <text evidence="12">Lacks conserved residue(s) required for the propagation of feature annotation.</text>
</comment>
<name>A0A0L0DI95_THETB</name>
<evidence type="ECO:0000313" key="13">
    <source>
        <dbReference type="EMBL" id="KNC51038.1"/>
    </source>
</evidence>
<comment type="similarity">
    <text evidence="2 12">Belongs to the ELO family.</text>
</comment>
<feature type="transmembrane region" description="Helical" evidence="12">
    <location>
        <begin position="58"/>
        <end position="79"/>
    </location>
</feature>
<comment type="subcellular location">
    <subcellularLocation>
        <location evidence="1">Membrane</location>
        <topology evidence="1">Multi-pass membrane protein</topology>
    </subcellularLocation>
</comment>
<dbReference type="GO" id="GO:0030148">
    <property type="term" value="P:sphingolipid biosynthetic process"/>
    <property type="evidence" value="ECO:0007669"/>
    <property type="project" value="TreeGrafter"/>
</dbReference>
<evidence type="ECO:0000256" key="3">
    <source>
        <dbReference type="ARBA" id="ARBA00022516"/>
    </source>
</evidence>
<dbReference type="GO" id="GO:0019367">
    <property type="term" value="P:fatty acid elongation, saturated fatty acid"/>
    <property type="evidence" value="ECO:0007669"/>
    <property type="project" value="TreeGrafter"/>
</dbReference>
<evidence type="ECO:0000256" key="9">
    <source>
        <dbReference type="ARBA" id="ARBA00023136"/>
    </source>
</evidence>
<evidence type="ECO:0000256" key="4">
    <source>
        <dbReference type="ARBA" id="ARBA00022679"/>
    </source>
</evidence>
<keyword evidence="7 12" id="KW-1133">Transmembrane helix</keyword>
<evidence type="ECO:0000256" key="12">
    <source>
        <dbReference type="RuleBase" id="RU361115"/>
    </source>
</evidence>
<keyword evidence="10 12" id="KW-0275">Fatty acid biosynthesis</keyword>
<dbReference type="GO" id="GO:0034625">
    <property type="term" value="P:fatty acid elongation, monounsaturated fatty acid"/>
    <property type="evidence" value="ECO:0007669"/>
    <property type="project" value="TreeGrafter"/>
</dbReference>
<proteinExistence type="inferred from homology"/>
<feature type="transmembrane region" description="Helical" evidence="12">
    <location>
        <begin position="91"/>
        <end position="114"/>
    </location>
</feature>
<organism evidence="13 14">
    <name type="scientific">Thecamonas trahens ATCC 50062</name>
    <dbReference type="NCBI Taxonomy" id="461836"/>
    <lineage>
        <taxon>Eukaryota</taxon>
        <taxon>Apusozoa</taxon>
        <taxon>Apusomonadida</taxon>
        <taxon>Apusomonadidae</taxon>
        <taxon>Thecamonas</taxon>
    </lineage>
</organism>
<dbReference type="EMBL" id="GL349464">
    <property type="protein sequence ID" value="KNC51038.1"/>
    <property type="molecule type" value="Genomic_DNA"/>
</dbReference>
<dbReference type="STRING" id="461836.A0A0L0DI95"/>
<evidence type="ECO:0000313" key="14">
    <source>
        <dbReference type="Proteomes" id="UP000054408"/>
    </source>
</evidence>
<evidence type="ECO:0000256" key="6">
    <source>
        <dbReference type="ARBA" id="ARBA00022832"/>
    </source>
</evidence>
<dbReference type="AlphaFoldDB" id="A0A0L0DI95"/>
<keyword evidence="3 12" id="KW-0444">Lipid biosynthesis</keyword>
<dbReference type="GO" id="GO:0034626">
    <property type="term" value="P:fatty acid elongation, polyunsaturated fatty acid"/>
    <property type="evidence" value="ECO:0007669"/>
    <property type="project" value="TreeGrafter"/>
</dbReference>
<evidence type="ECO:0000256" key="10">
    <source>
        <dbReference type="ARBA" id="ARBA00023160"/>
    </source>
</evidence>
<sequence length="181" mass="21243">MTGVLAYFCWMYYVSKYYELFDTLLMVVKHKPLTVLHLWHHAVIGPMSLTWLRGNWAIHWYGAAVNTLIHVFMYYYYFASKAYGHRPWWRVYITQGQITQFFSVFFMIWAYVYFDVRSGISIGAPAPGEFLPSLNYDRGCVGHPWTIAFAQFVNITFLGLFINFYVQTYKRGKAATKAKSS</sequence>